<feature type="transmembrane region" description="Helical" evidence="5">
    <location>
        <begin position="227"/>
        <end position="249"/>
    </location>
</feature>
<evidence type="ECO:0000313" key="7">
    <source>
        <dbReference type="Proteomes" id="UP001432322"/>
    </source>
</evidence>
<evidence type="ECO:0000256" key="5">
    <source>
        <dbReference type="SAM" id="Phobius"/>
    </source>
</evidence>
<evidence type="ECO:0000256" key="2">
    <source>
        <dbReference type="ARBA" id="ARBA00022692"/>
    </source>
</evidence>
<keyword evidence="4 5" id="KW-0472">Membrane</keyword>
<gene>
    <name evidence="6" type="ORF">PFISCL1PPCAC_6832</name>
</gene>
<dbReference type="GO" id="GO:0050909">
    <property type="term" value="P:sensory perception of taste"/>
    <property type="evidence" value="ECO:0007669"/>
    <property type="project" value="InterPro"/>
</dbReference>
<evidence type="ECO:0000256" key="1">
    <source>
        <dbReference type="ARBA" id="ARBA00004141"/>
    </source>
</evidence>
<name>A0AAV5VAF7_9BILA</name>
<organism evidence="6 7">
    <name type="scientific">Pristionchus fissidentatus</name>
    <dbReference type="NCBI Taxonomy" id="1538716"/>
    <lineage>
        <taxon>Eukaryota</taxon>
        <taxon>Metazoa</taxon>
        <taxon>Ecdysozoa</taxon>
        <taxon>Nematoda</taxon>
        <taxon>Chromadorea</taxon>
        <taxon>Rhabditida</taxon>
        <taxon>Rhabditina</taxon>
        <taxon>Diplogasteromorpha</taxon>
        <taxon>Diplogasteroidea</taxon>
        <taxon>Neodiplogasteridae</taxon>
        <taxon>Pristionchus</taxon>
    </lineage>
</organism>
<comment type="subcellular location">
    <subcellularLocation>
        <location evidence="1">Membrane</location>
        <topology evidence="1">Multi-pass membrane protein</topology>
    </subcellularLocation>
</comment>
<dbReference type="EMBL" id="BTSY01000002">
    <property type="protein sequence ID" value="GMT15535.1"/>
    <property type="molecule type" value="Genomic_DNA"/>
</dbReference>
<evidence type="ECO:0000313" key="6">
    <source>
        <dbReference type="EMBL" id="GMT15535.1"/>
    </source>
</evidence>
<feature type="non-terminal residue" evidence="6">
    <location>
        <position position="344"/>
    </location>
</feature>
<dbReference type="AlphaFoldDB" id="A0AAV5VAF7"/>
<dbReference type="GO" id="GO:0016020">
    <property type="term" value="C:membrane"/>
    <property type="evidence" value="ECO:0007669"/>
    <property type="project" value="UniProtKB-SubCell"/>
</dbReference>
<evidence type="ECO:0000256" key="4">
    <source>
        <dbReference type="ARBA" id="ARBA00023136"/>
    </source>
</evidence>
<keyword evidence="3 5" id="KW-1133">Transmembrane helix</keyword>
<dbReference type="Proteomes" id="UP001432322">
    <property type="component" value="Unassembled WGS sequence"/>
</dbReference>
<keyword evidence="7" id="KW-1185">Reference proteome</keyword>
<comment type="caution">
    <text evidence="6">The sequence shown here is derived from an EMBL/GenBank/DDBJ whole genome shotgun (WGS) entry which is preliminary data.</text>
</comment>
<dbReference type="PANTHER" id="PTHR34492:SF2">
    <property type="entry name" value="G PROTEIN-COUPLED RECEPTOR"/>
    <property type="match status" value="1"/>
</dbReference>
<evidence type="ECO:0000256" key="3">
    <source>
        <dbReference type="ARBA" id="ARBA00022989"/>
    </source>
</evidence>
<keyword evidence="2 5" id="KW-0812">Transmembrane</keyword>
<feature type="transmembrane region" description="Helical" evidence="5">
    <location>
        <begin position="197"/>
        <end position="215"/>
    </location>
</feature>
<feature type="transmembrane region" description="Helical" evidence="5">
    <location>
        <begin position="119"/>
        <end position="143"/>
    </location>
</feature>
<feature type="transmembrane region" description="Helical" evidence="5">
    <location>
        <begin position="79"/>
        <end position="99"/>
    </location>
</feature>
<dbReference type="InterPro" id="IPR013604">
    <property type="entry name" value="7TM_chemorcpt"/>
</dbReference>
<dbReference type="PANTHER" id="PTHR34492">
    <property type="entry name" value="GUSTATORY RECEPTOR FAMILY"/>
    <property type="match status" value="1"/>
</dbReference>
<evidence type="ECO:0008006" key="8">
    <source>
        <dbReference type="Google" id="ProtNLM"/>
    </source>
</evidence>
<dbReference type="Pfam" id="PF08395">
    <property type="entry name" value="7tm_7"/>
    <property type="match status" value="1"/>
</dbReference>
<reference evidence="6" key="1">
    <citation type="submission" date="2023-10" db="EMBL/GenBank/DDBJ databases">
        <title>Genome assembly of Pristionchus species.</title>
        <authorList>
            <person name="Yoshida K."/>
            <person name="Sommer R.J."/>
        </authorList>
    </citation>
    <scope>NUCLEOTIDE SEQUENCE</scope>
    <source>
        <strain evidence="6">RS5133</strain>
    </source>
</reference>
<sequence>FLNLLIDLIFKCEEATEIMIDEKTPIEKLFQPIEQVIMFNWQRSGSLKRFFRILHSANEGRGVRKNHDEMVRLNRWMRWYRNFMILYSLFFTVYFISGIRPYGMDWHLVTRILYFERLLIVYVLTLSYLLIGWSIQLHIYCFCIRAALCEIRQFINDAVEMKCASEKEAIAFFTESIQRNVRLSLAVRHLDEILKRFAFFEIAIIIPCTLFVTFATIMKRKAPMIEFIPNVVLVFMCILLFHVLTISPARLQNQVKKTRSVFCSNIRQWIPYGQSVHTAALVFSSHLGQNDIGVTLWGFALLSKPLILTSLSAMMTSLAIFLQFSDCKKKLDEVHGFPNSTTID</sequence>
<accession>A0AAV5VAF7</accession>
<feature type="non-terminal residue" evidence="6">
    <location>
        <position position="1"/>
    </location>
</feature>
<proteinExistence type="predicted"/>
<protein>
    <recommendedName>
        <fullName evidence="8">G protein-coupled receptor</fullName>
    </recommendedName>
</protein>